<dbReference type="AlphaFoldDB" id="A0A4Y2U1U6"/>
<comment type="caution">
    <text evidence="1">The sequence shown here is derived from an EMBL/GenBank/DDBJ whole genome shotgun (WGS) entry which is preliminary data.</text>
</comment>
<sequence>MLAKGVLKKPSLLLERSFNWRQLPNVTSKNFRHTVPVEPVVYEIASLAKIMGLEEDKNDTVVSWPSLNRSSDRNPIPSNEITVHAKIPSERLVPCQRHCRRFPVALHYAADFQRCRAIDNHCDGRSKQARLPIASYRNGCANAERHFCGRLGAARNYARCLEAALNEEDKHSYLLSSGERRVLEQGSNYD</sequence>
<dbReference type="Proteomes" id="UP000499080">
    <property type="component" value="Unassembled WGS sequence"/>
</dbReference>
<protein>
    <submittedName>
        <fullName evidence="1">Uncharacterized protein</fullName>
    </submittedName>
</protein>
<reference evidence="1 2" key="1">
    <citation type="journal article" date="2019" name="Sci. Rep.">
        <title>Orb-weaving spider Araneus ventricosus genome elucidates the spidroin gene catalogue.</title>
        <authorList>
            <person name="Kono N."/>
            <person name="Nakamura H."/>
            <person name="Ohtoshi R."/>
            <person name="Moran D.A.P."/>
            <person name="Shinohara A."/>
            <person name="Yoshida Y."/>
            <person name="Fujiwara M."/>
            <person name="Mori M."/>
            <person name="Tomita M."/>
            <person name="Arakawa K."/>
        </authorList>
    </citation>
    <scope>NUCLEOTIDE SEQUENCE [LARGE SCALE GENOMIC DNA]</scope>
</reference>
<proteinExistence type="predicted"/>
<organism evidence="1 2">
    <name type="scientific">Araneus ventricosus</name>
    <name type="common">Orbweaver spider</name>
    <name type="synonym">Epeira ventricosa</name>
    <dbReference type="NCBI Taxonomy" id="182803"/>
    <lineage>
        <taxon>Eukaryota</taxon>
        <taxon>Metazoa</taxon>
        <taxon>Ecdysozoa</taxon>
        <taxon>Arthropoda</taxon>
        <taxon>Chelicerata</taxon>
        <taxon>Arachnida</taxon>
        <taxon>Araneae</taxon>
        <taxon>Araneomorphae</taxon>
        <taxon>Entelegynae</taxon>
        <taxon>Araneoidea</taxon>
        <taxon>Araneidae</taxon>
        <taxon>Araneus</taxon>
    </lineage>
</organism>
<name>A0A4Y2U1U6_ARAVE</name>
<keyword evidence="2" id="KW-1185">Reference proteome</keyword>
<accession>A0A4Y2U1U6</accession>
<evidence type="ECO:0000313" key="2">
    <source>
        <dbReference type="Proteomes" id="UP000499080"/>
    </source>
</evidence>
<evidence type="ECO:0000313" key="1">
    <source>
        <dbReference type="EMBL" id="GBO05630.1"/>
    </source>
</evidence>
<gene>
    <name evidence="1" type="ORF">AVEN_128285_1</name>
</gene>
<dbReference type="EMBL" id="BGPR01032197">
    <property type="protein sequence ID" value="GBO05630.1"/>
    <property type="molecule type" value="Genomic_DNA"/>
</dbReference>